<dbReference type="InterPro" id="IPR035906">
    <property type="entry name" value="MetI-like_sf"/>
</dbReference>
<feature type="region of interest" description="Disordered" evidence="8">
    <location>
        <begin position="1"/>
        <end position="22"/>
    </location>
</feature>
<keyword evidence="2 7" id="KW-0813">Transport</keyword>
<evidence type="ECO:0000256" key="8">
    <source>
        <dbReference type="SAM" id="MobiDB-lite"/>
    </source>
</evidence>
<dbReference type="PANTHER" id="PTHR30193">
    <property type="entry name" value="ABC TRANSPORTER PERMEASE PROTEIN"/>
    <property type="match status" value="1"/>
</dbReference>
<feature type="transmembrane region" description="Helical" evidence="7">
    <location>
        <begin position="124"/>
        <end position="144"/>
    </location>
</feature>
<comment type="caution">
    <text evidence="10">The sequence shown here is derived from an EMBL/GenBank/DDBJ whole genome shotgun (WGS) entry which is preliminary data.</text>
</comment>
<proteinExistence type="inferred from homology"/>
<feature type="compositionally biased region" description="Basic and acidic residues" evidence="8">
    <location>
        <begin position="9"/>
        <end position="20"/>
    </location>
</feature>
<comment type="subcellular location">
    <subcellularLocation>
        <location evidence="1 7">Cell membrane</location>
        <topology evidence="1 7">Multi-pass membrane protein</topology>
    </subcellularLocation>
</comment>
<evidence type="ECO:0000256" key="3">
    <source>
        <dbReference type="ARBA" id="ARBA00022475"/>
    </source>
</evidence>
<evidence type="ECO:0000256" key="1">
    <source>
        <dbReference type="ARBA" id="ARBA00004651"/>
    </source>
</evidence>
<feature type="transmembrane region" description="Helical" evidence="7">
    <location>
        <begin position="91"/>
        <end position="112"/>
    </location>
</feature>
<feature type="transmembrane region" description="Helical" evidence="7">
    <location>
        <begin position="229"/>
        <end position="250"/>
    </location>
</feature>
<dbReference type="Pfam" id="PF00528">
    <property type="entry name" value="BPD_transp_1"/>
    <property type="match status" value="1"/>
</dbReference>
<evidence type="ECO:0000256" key="7">
    <source>
        <dbReference type="RuleBase" id="RU363032"/>
    </source>
</evidence>
<dbReference type="PANTHER" id="PTHR30193:SF37">
    <property type="entry name" value="INNER MEMBRANE ABC TRANSPORTER PERMEASE PROTEIN YCJO"/>
    <property type="match status" value="1"/>
</dbReference>
<dbReference type="EMBL" id="JBHSFQ010000007">
    <property type="protein sequence ID" value="MFC4562262.1"/>
    <property type="molecule type" value="Genomic_DNA"/>
</dbReference>
<feature type="transmembrane region" description="Helical" evidence="7">
    <location>
        <begin position="280"/>
        <end position="302"/>
    </location>
</feature>
<keyword evidence="11" id="KW-1185">Reference proteome</keyword>
<keyword evidence="4 7" id="KW-0812">Transmembrane</keyword>
<evidence type="ECO:0000256" key="5">
    <source>
        <dbReference type="ARBA" id="ARBA00022989"/>
    </source>
</evidence>
<feature type="transmembrane region" description="Helical" evidence="7">
    <location>
        <begin position="172"/>
        <end position="194"/>
    </location>
</feature>
<keyword evidence="3" id="KW-1003">Cell membrane</keyword>
<dbReference type="InterPro" id="IPR000515">
    <property type="entry name" value="MetI-like"/>
</dbReference>
<keyword evidence="5 7" id="KW-1133">Transmembrane helix</keyword>
<dbReference type="PROSITE" id="PS50928">
    <property type="entry name" value="ABC_TM1"/>
    <property type="match status" value="1"/>
</dbReference>
<name>A0ABV9DU93_9ACTN</name>
<evidence type="ECO:0000313" key="11">
    <source>
        <dbReference type="Proteomes" id="UP001595923"/>
    </source>
</evidence>
<evidence type="ECO:0000313" key="10">
    <source>
        <dbReference type="EMBL" id="MFC4562262.1"/>
    </source>
</evidence>
<feature type="transmembrane region" description="Helical" evidence="7">
    <location>
        <begin position="30"/>
        <end position="52"/>
    </location>
</feature>
<feature type="domain" description="ABC transmembrane type-1" evidence="9">
    <location>
        <begin position="87"/>
        <end position="298"/>
    </location>
</feature>
<gene>
    <name evidence="10" type="ORF">ACFO4E_10390</name>
</gene>
<keyword evidence="6 7" id="KW-0472">Membrane</keyword>
<sequence length="306" mass="32737">MTLTAPAQPRKDGAPPDRGRRTLGASARRSMWATAAAMLLPAVIALALLRLWPSISAIAASLRPEDGRPVWYTFERLFADPTFIGSLKVTLLFGVIINPLQIALALWLAVTLSKRVPAAGLWRTLILLPVAVPQTVSAIVWSVAFRPEGPLNGVANALGLPSIPFLTSPDTAMFSIIVVCSWVGVGYWMTFLVAGVKDIPRSLYEAAAIDGAGAWNTFRHITLPGLRRPLMFVLVADTVSNFLVFAPVQILTQGGPEGSTDLIMNQVFERAYVTGDTATASAGTVVLIAIVLAVVVVQFRLLPGKD</sequence>
<dbReference type="CDD" id="cd06261">
    <property type="entry name" value="TM_PBP2"/>
    <property type="match status" value="1"/>
</dbReference>
<dbReference type="SUPFAM" id="SSF161098">
    <property type="entry name" value="MetI-like"/>
    <property type="match status" value="1"/>
</dbReference>
<dbReference type="InterPro" id="IPR051393">
    <property type="entry name" value="ABC_transporter_permease"/>
</dbReference>
<evidence type="ECO:0000256" key="2">
    <source>
        <dbReference type="ARBA" id="ARBA00022448"/>
    </source>
</evidence>
<dbReference type="RefSeq" id="WP_378573320.1">
    <property type="nucleotide sequence ID" value="NZ_JBHSFQ010000007.1"/>
</dbReference>
<accession>A0ABV9DU93</accession>
<protein>
    <submittedName>
        <fullName evidence="10">Carbohydrate ABC transporter permease</fullName>
    </submittedName>
</protein>
<evidence type="ECO:0000256" key="6">
    <source>
        <dbReference type="ARBA" id="ARBA00023136"/>
    </source>
</evidence>
<dbReference type="Gene3D" id="1.10.3720.10">
    <property type="entry name" value="MetI-like"/>
    <property type="match status" value="1"/>
</dbReference>
<comment type="similarity">
    <text evidence="7">Belongs to the binding-protein-dependent transport system permease family.</text>
</comment>
<evidence type="ECO:0000259" key="9">
    <source>
        <dbReference type="PROSITE" id="PS50928"/>
    </source>
</evidence>
<evidence type="ECO:0000256" key="4">
    <source>
        <dbReference type="ARBA" id="ARBA00022692"/>
    </source>
</evidence>
<dbReference type="Proteomes" id="UP001595923">
    <property type="component" value="Unassembled WGS sequence"/>
</dbReference>
<reference evidence="11" key="1">
    <citation type="journal article" date="2019" name="Int. J. Syst. Evol. Microbiol.">
        <title>The Global Catalogue of Microorganisms (GCM) 10K type strain sequencing project: providing services to taxonomists for standard genome sequencing and annotation.</title>
        <authorList>
            <consortium name="The Broad Institute Genomics Platform"/>
            <consortium name="The Broad Institute Genome Sequencing Center for Infectious Disease"/>
            <person name="Wu L."/>
            <person name="Ma J."/>
        </authorList>
    </citation>
    <scope>NUCLEOTIDE SEQUENCE [LARGE SCALE GENOMIC DNA]</scope>
    <source>
        <strain evidence="11">XZYJ18</strain>
    </source>
</reference>
<organism evidence="10 11">
    <name type="scientific">Nocardiopsis mangrovi</name>
    <dbReference type="NCBI Taxonomy" id="1179818"/>
    <lineage>
        <taxon>Bacteria</taxon>
        <taxon>Bacillati</taxon>
        <taxon>Actinomycetota</taxon>
        <taxon>Actinomycetes</taxon>
        <taxon>Streptosporangiales</taxon>
        <taxon>Nocardiopsidaceae</taxon>
        <taxon>Nocardiopsis</taxon>
    </lineage>
</organism>